<feature type="binding site" evidence="14">
    <location>
        <position position="294"/>
    </location>
    <ligand>
        <name>FAD</name>
        <dbReference type="ChEBI" id="CHEBI:57692"/>
    </ligand>
</feature>
<dbReference type="SUPFAM" id="SSF52343">
    <property type="entry name" value="Ferredoxin reductase-like, C-terminal NADP-linked domain"/>
    <property type="match status" value="1"/>
</dbReference>
<evidence type="ECO:0000256" key="15">
    <source>
        <dbReference type="SAM" id="MobiDB-lite"/>
    </source>
</evidence>
<keyword evidence="9" id="KW-0756">Sterol biosynthesis</keyword>
<evidence type="ECO:0000256" key="4">
    <source>
        <dbReference type="ARBA" id="ARBA00022516"/>
    </source>
</evidence>
<dbReference type="Proteomes" id="UP001159641">
    <property type="component" value="Unassembled WGS sequence"/>
</dbReference>
<feature type="transmembrane region" description="Helical" evidence="16">
    <location>
        <begin position="204"/>
        <end position="226"/>
    </location>
</feature>
<evidence type="ECO:0000256" key="9">
    <source>
        <dbReference type="ARBA" id="ARBA00023011"/>
    </source>
</evidence>
<keyword evidence="7" id="KW-0752">Steroid biosynthesis</keyword>
<feature type="binding site" evidence="14">
    <location>
        <position position="292"/>
    </location>
    <ligand>
        <name>FAD</name>
        <dbReference type="ChEBI" id="CHEBI:57692"/>
    </ligand>
</feature>
<evidence type="ECO:0000256" key="16">
    <source>
        <dbReference type="SAM" id="Phobius"/>
    </source>
</evidence>
<dbReference type="GO" id="GO:0071949">
    <property type="term" value="F:FAD binding"/>
    <property type="evidence" value="ECO:0007669"/>
    <property type="project" value="TreeGrafter"/>
</dbReference>
<feature type="domain" description="FAD-binding FR-type" evidence="17">
    <location>
        <begin position="240"/>
        <end position="352"/>
    </location>
</feature>
<keyword evidence="16" id="KW-0812">Transmembrane</keyword>
<dbReference type="GO" id="GO:0005739">
    <property type="term" value="C:mitochondrion"/>
    <property type="evidence" value="ECO:0007669"/>
    <property type="project" value="TreeGrafter"/>
</dbReference>
<dbReference type="InterPro" id="IPR017927">
    <property type="entry name" value="FAD-bd_FR_type"/>
</dbReference>
<dbReference type="InterPro" id="IPR001834">
    <property type="entry name" value="CBR-like"/>
</dbReference>
<dbReference type="EC" id="1.6.2.2" evidence="3"/>
<feature type="binding site" evidence="14">
    <location>
        <position position="326"/>
    </location>
    <ligand>
        <name>FAD</name>
        <dbReference type="ChEBI" id="CHEBI:57692"/>
    </ligand>
</feature>
<dbReference type="FunFam" id="3.40.50.80:FF:000005">
    <property type="entry name" value="NADH-cytochrome b5 reductase"/>
    <property type="match status" value="1"/>
</dbReference>
<dbReference type="Gene3D" id="2.40.30.10">
    <property type="entry name" value="Translation factors"/>
    <property type="match status" value="1"/>
</dbReference>
<keyword evidence="5 14" id="KW-0285">Flavoprotein</keyword>
<dbReference type="InterPro" id="IPR039261">
    <property type="entry name" value="FNR_nucleotide-bd"/>
</dbReference>
<dbReference type="CDD" id="cd06183">
    <property type="entry name" value="cyt_b5_reduct_like"/>
    <property type="match status" value="1"/>
</dbReference>
<comment type="similarity">
    <text evidence="2">Belongs to the flavoprotein pyridine nucleotide cytochrome reductase family.</text>
</comment>
<feature type="binding site" evidence="14">
    <location>
        <position position="328"/>
    </location>
    <ligand>
        <name>FAD</name>
        <dbReference type="ChEBI" id="CHEBI:57692"/>
    </ligand>
</feature>
<reference evidence="18 19" key="1">
    <citation type="submission" date="2022-11" db="EMBL/GenBank/DDBJ databases">
        <title>Whole genome sequence of Eschrichtius robustus ER-17-0199.</title>
        <authorList>
            <person name="Bruniche-Olsen A."/>
            <person name="Black A.N."/>
            <person name="Fields C.J."/>
            <person name="Walden K."/>
            <person name="Dewoody J.A."/>
        </authorList>
    </citation>
    <scope>NUCLEOTIDE SEQUENCE [LARGE SCALE GENOMIC DNA]</scope>
    <source>
        <strain evidence="18">ER-17-0199</strain>
        <tissue evidence="18">Blubber</tissue>
    </source>
</reference>
<dbReference type="EMBL" id="JAIQCJ010002242">
    <property type="protein sequence ID" value="KAJ8778506.1"/>
    <property type="molecule type" value="Genomic_DNA"/>
</dbReference>
<keyword evidence="4" id="KW-0444">Lipid biosynthesis</keyword>
<feature type="region of interest" description="Disordered" evidence="15">
    <location>
        <begin position="71"/>
        <end position="96"/>
    </location>
</feature>
<feature type="binding site" evidence="14">
    <location>
        <position position="293"/>
    </location>
    <ligand>
        <name>FAD</name>
        <dbReference type="ChEBI" id="CHEBI:57692"/>
    </ligand>
</feature>
<keyword evidence="19" id="KW-1185">Reference proteome</keyword>
<keyword evidence="10" id="KW-0520">NAD</keyword>
<keyword evidence="8" id="KW-0560">Oxidoreductase</keyword>
<dbReference type="PANTHER" id="PTHR19370:SF74">
    <property type="entry name" value="NADH-CYTOCHROME B5 REDUCTASE 1"/>
    <property type="match status" value="1"/>
</dbReference>
<accession>A0AB34GI78</accession>
<dbReference type="Gene3D" id="3.40.50.80">
    <property type="entry name" value="Nucleotide-binding domain of ferredoxin-NADP reductase (FNR) module"/>
    <property type="match status" value="1"/>
</dbReference>
<evidence type="ECO:0000259" key="17">
    <source>
        <dbReference type="PROSITE" id="PS51384"/>
    </source>
</evidence>
<keyword evidence="12" id="KW-1207">Sterol metabolism</keyword>
<evidence type="ECO:0000256" key="1">
    <source>
        <dbReference type="ARBA" id="ARBA00001974"/>
    </source>
</evidence>
<protein>
    <recommendedName>
        <fullName evidence="3">cytochrome-b5 reductase</fullName>
        <ecNumber evidence="3">1.6.2.2</ecNumber>
    </recommendedName>
</protein>
<evidence type="ECO:0000256" key="8">
    <source>
        <dbReference type="ARBA" id="ARBA00023002"/>
    </source>
</evidence>
<evidence type="ECO:0000256" key="12">
    <source>
        <dbReference type="ARBA" id="ARBA00023166"/>
    </source>
</evidence>
<dbReference type="GO" id="GO:0090524">
    <property type="term" value="F:cytochrome-b5 reductase activity, acting on NADH"/>
    <property type="evidence" value="ECO:0007669"/>
    <property type="project" value="UniProtKB-EC"/>
</dbReference>
<evidence type="ECO:0000256" key="3">
    <source>
        <dbReference type="ARBA" id="ARBA00012011"/>
    </source>
</evidence>
<dbReference type="PROSITE" id="PS51384">
    <property type="entry name" value="FAD_FR"/>
    <property type="match status" value="1"/>
</dbReference>
<keyword evidence="16" id="KW-0472">Membrane</keyword>
<comment type="cofactor">
    <cofactor evidence="1 14">
        <name>FAD</name>
        <dbReference type="ChEBI" id="CHEBI:57692"/>
    </cofactor>
</comment>
<gene>
    <name evidence="18" type="ORF">J1605_013475</name>
</gene>
<dbReference type="Pfam" id="PF00970">
    <property type="entry name" value="FAD_binding_6"/>
    <property type="match status" value="1"/>
</dbReference>
<feature type="binding site" evidence="14">
    <location>
        <position position="311"/>
    </location>
    <ligand>
        <name>FAD</name>
        <dbReference type="ChEBI" id="CHEBI:57692"/>
    </ligand>
</feature>
<dbReference type="PANTHER" id="PTHR19370">
    <property type="entry name" value="NADH-CYTOCHROME B5 REDUCTASE"/>
    <property type="match status" value="1"/>
</dbReference>
<keyword evidence="13" id="KW-0753">Steroid metabolism</keyword>
<dbReference type="FunFam" id="2.40.30.10:FF:000021">
    <property type="entry name" value="NADH-cytochrome b5 reductase"/>
    <property type="match status" value="1"/>
</dbReference>
<dbReference type="SUPFAM" id="SSF63380">
    <property type="entry name" value="Riboflavin synthase domain-like"/>
    <property type="match status" value="1"/>
</dbReference>
<evidence type="ECO:0000256" key="11">
    <source>
        <dbReference type="ARBA" id="ARBA00023098"/>
    </source>
</evidence>
<dbReference type="InterPro" id="IPR008333">
    <property type="entry name" value="Cbr1-like_FAD-bd_dom"/>
</dbReference>
<feature type="binding site" evidence="14">
    <location>
        <position position="385"/>
    </location>
    <ligand>
        <name>FAD</name>
        <dbReference type="ChEBI" id="CHEBI:57692"/>
    </ligand>
</feature>
<feature type="binding site" evidence="14">
    <location>
        <position position="327"/>
    </location>
    <ligand>
        <name>FAD</name>
        <dbReference type="ChEBI" id="CHEBI:57692"/>
    </ligand>
</feature>
<evidence type="ECO:0000313" key="18">
    <source>
        <dbReference type="EMBL" id="KAJ8778506.1"/>
    </source>
</evidence>
<name>A0AB34GI78_ESCRO</name>
<evidence type="ECO:0000256" key="7">
    <source>
        <dbReference type="ARBA" id="ARBA00022955"/>
    </source>
</evidence>
<evidence type="ECO:0000256" key="13">
    <source>
        <dbReference type="ARBA" id="ARBA00023221"/>
    </source>
</evidence>
<feature type="binding site" evidence="14">
    <location>
        <position position="309"/>
    </location>
    <ligand>
        <name>FAD</name>
        <dbReference type="ChEBI" id="CHEBI:57692"/>
    </ligand>
</feature>
<keyword evidence="6 14" id="KW-0274">FAD</keyword>
<sequence length="507" mass="55716">MRSLIWTQKELLNEPDGMRAWPCEQNQSRKQEMKMPLSFLRRLGQAGQKSAEEDLELQPLLVGVPGSRVRRKEVGRGVTPPLPGPAQSGPAPTGPASFPPRGALWDLGAGCEVEDAAVDDGVAAGETLAPYPAPGDSAPYGSRHSGPDQRLSPPTPPRRALHPPWMPGSRYRTLGLGTPPRLPPELGLLLRRSSGSPPGGQSPVLLASLGVGLLTLLGLALGSYLVRRSRRSRITLLDPNEKYLLRLLDKTTVNHNTKRFRFALPTAHHVLGLPVGKHVYLSARIDGSLVIRPYTPITSDEDQGYVDLVIKVYLKGVHPRFPEGGKMSQYLDSLKTGDVVEFRGPSGLLTYAGKGMFSIQPNKKSPPEPRVARKLGMIAGGTGITPMLQLIQAILKDPEDPTQCFLLFANQVVFLFSTEKDIILREDLEELQARHPNHFKLWFTLDHPPEDWAYSKGFVSADMIQEHLPAPGEDMLLLLCGPPPMVQLACHPNLDKLGYSQKMRFTY</sequence>
<keyword evidence="11" id="KW-0443">Lipid metabolism</keyword>
<dbReference type="PRINTS" id="PR00406">
    <property type="entry name" value="CYTB5RDTASE"/>
</dbReference>
<dbReference type="InterPro" id="IPR017938">
    <property type="entry name" value="Riboflavin_synthase-like_b-brl"/>
</dbReference>
<evidence type="ECO:0000313" key="19">
    <source>
        <dbReference type="Proteomes" id="UP001159641"/>
    </source>
</evidence>
<evidence type="ECO:0000256" key="10">
    <source>
        <dbReference type="ARBA" id="ARBA00023027"/>
    </source>
</evidence>
<dbReference type="Pfam" id="PF00175">
    <property type="entry name" value="NAD_binding_1"/>
    <property type="match status" value="1"/>
</dbReference>
<evidence type="ECO:0000256" key="14">
    <source>
        <dbReference type="PIRSR" id="PIRSR601834-1"/>
    </source>
</evidence>
<feature type="region of interest" description="Disordered" evidence="15">
    <location>
        <begin position="127"/>
        <end position="165"/>
    </location>
</feature>
<keyword evidence="16" id="KW-1133">Transmembrane helix</keyword>
<comment type="caution">
    <text evidence="18">The sequence shown here is derived from an EMBL/GenBank/DDBJ whole genome shotgun (WGS) entry which is preliminary data.</text>
</comment>
<organism evidence="18 19">
    <name type="scientific">Eschrichtius robustus</name>
    <name type="common">California gray whale</name>
    <name type="synonym">Eschrichtius gibbosus</name>
    <dbReference type="NCBI Taxonomy" id="9764"/>
    <lineage>
        <taxon>Eukaryota</taxon>
        <taxon>Metazoa</taxon>
        <taxon>Chordata</taxon>
        <taxon>Craniata</taxon>
        <taxon>Vertebrata</taxon>
        <taxon>Euteleostomi</taxon>
        <taxon>Mammalia</taxon>
        <taxon>Eutheria</taxon>
        <taxon>Laurasiatheria</taxon>
        <taxon>Artiodactyla</taxon>
        <taxon>Whippomorpha</taxon>
        <taxon>Cetacea</taxon>
        <taxon>Mysticeti</taxon>
        <taxon>Eschrichtiidae</taxon>
        <taxon>Eschrichtius</taxon>
    </lineage>
</organism>
<dbReference type="PRINTS" id="PR00371">
    <property type="entry name" value="FPNCR"/>
</dbReference>
<evidence type="ECO:0000256" key="6">
    <source>
        <dbReference type="ARBA" id="ARBA00022827"/>
    </source>
</evidence>
<proteinExistence type="inferred from homology"/>
<evidence type="ECO:0000256" key="5">
    <source>
        <dbReference type="ARBA" id="ARBA00022630"/>
    </source>
</evidence>
<dbReference type="InterPro" id="IPR001709">
    <property type="entry name" value="Flavoprot_Pyr_Nucl_cyt_Rdtase"/>
</dbReference>
<dbReference type="AlphaFoldDB" id="A0AB34GI78"/>
<dbReference type="InterPro" id="IPR001433">
    <property type="entry name" value="OxRdtase_FAD/NAD-bd"/>
</dbReference>
<evidence type="ECO:0000256" key="2">
    <source>
        <dbReference type="ARBA" id="ARBA00006105"/>
    </source>
</evidence>
<dbReference type="GO" id="GO:0016126">
    <property type="term" value="P:sterol biosynthetic process"/>
    <property type="evidence" value="ECO:0007669"/>
    <property type="project" value="UniProtKB-KW"/>
</dbReference>